<evidence type="ECO:0000256" key="1">
    <source>
        <dbReference type="SAM" id="MobiDB-lite"/>
    </source>
</evidence>
<dbReference type="EMBL" id="JAVXUP010002894">
    <property type="protein sequence ID" value="KAK3000912.1"/>
    <property type="molecule type" value="Genomic_DNA"/>
</dbReference>
<name>A0AA88V357_9ASTE</name>
<dbReference type="Pfam" id="PF03732">
    <property type="entry name" value="Retrotrans_gag"/>
    <property type="match status" value="1"/>
</dbReference>
<proteinExistence type="predicted"/>
<accession>A0AA88V357</accession>
<feature type="domain" description="Retrotransposon gag" evidence="2">
    <location>
        <begin position="40"/>
        <end position="112"/>
    </location>
</feature>
<dbReference type="PANTHER" id="PTHR33223">
    <property type="entry name" value="CCHC-TYPE DOMAIN-CONTAINING PROTEIN"/>
    <property type="match status" value="1"/>
</dbReference>
<feature type="compositionally biased region" description="Basic and acidic residues" evidence="1">
    <location>
        <begin position="165"/>
        <end position="176"/>
    </location>
</feature>
<reference evidence="3" key="1">
    <citation type="submission" date="2022-12" db="EMBL/GenBank/DDBJ databases">
        <title>Draft genome assemblies for two species of Escallonia (Escalloniales).</title>
        <authorList>
            <person name="Chanderbali A."/>
            <person name="Dervinis C."/>
            <person name="Anghel I."/>
            <person name="Soltis D."/>
            <person name="Soltis P."/>
            <person name="Zapata F."/>
        </authorList>
    </citation>
    <scope>NUCLEOTIDE SEQUENCE</scope>
    <source>
        <strain evidence="3">UCBG64.0493</strain>
        <tissue evidence="3">Leaf</tissue>
    </source>
</reference>
<feature type="region of interest" description="Disordered" evidence="1">
    <location>
        <begin position="137"/>
        <end position="176"/>
    </location>
</feature>
<organism evidence="3 4">
    <name type="scientific">Escallonia herrerae</name>
    <dbReference type="NCBI Taxonomy" id="1293975"/>
    <lineage>
        <taxon>Eukaryota</taxon>
        <taxon>Viridiplantae</taxon>
        <taxon>Streptophyta</taxon>
        <taxon>Embryophyta</taxon>
        <taxon>Tracheophyta</taxon>
        <taxon>Spermatophyta</taxon>
        <taxon>Magnoliopsida</taxon>
        <taxon>eudicotyledons</taxon>
        <taxon>Gunneridae</taxon>
        <taxon>Pentapetalae</taxon>
        <taxon>asterids</taxon>
        <taxon>campanulids</taxon>
        <taxon>Escalloniales</taxon>
        <taxon>Escalloniaceae</taxon>
        <taxon>Escallonia</taxon>
    </lineage>
</organism>
<sequence>MPPYESYAGSEDTMEHLAHFTSCMNLYLIPDQITCPAYLVTLKGAAHVWFQHLAPHSISCWAQLAESFGGNFLTNRMQRKNSLALLCIVQGPKESLKSYYAHFNAEKLLIDHLGLRVTFAAMARGVRLGIPLRFSLNKHPPGGHDKPPGQSREVPLSKRRLHATSRRDTYRSEEMRPPRCYFPNRPTIARNKMPNEDPSNEEWMPEHEDFFHHSSIVSHKFPNSCNLFPSASTGIDICKHDIKRWAEEKDNVMGVGMCMKGGAKGKVEKFVRDGVYIMEECSDGILFGQNLLGRLHSAIAECSDGILFRQNVLGRHHSVREECSDGIPFEQNLLDRLHSAMAKCSDGILFGQNLLGRLHSAMAECSDGILFEQNVLGRRHSVQEECSDGILFGLNLLGRLHSAMDECSDGILFG</sequence>
<keyword evidence="4" id="KW-1185">Reference proteome</keyword>
<evidence type="ECO:0000313" key="4">
    <source>
        <dbReference type="Proteomes" id="UP001188597"/>
    </source>
</evidence>
<evidence type="ECO:0000259" key="2">
    <source>
        <dbReference type="Pfam" id="PF03732"/>
    </source>
</evidence>
<evidence type="ECO:0000313" key="3">
    <source>
        <dbReference type="EMBL" id="KAK3000912.1"/>
    </source>
</evidence>
<gene>
    <name evidence="3" type="ORF">RJ639_021381</name>
</gene>
<feature type="region of interest" description="Disordered" evidence="1">
    <location>
        <begin position="181"/>
        <end position="200"/>
    </location>
</feature>
<protein>
    <recommendedName>
        <fullName evidence="2">Retrotransposon gag domain-containing protein</fullName>
    </recommendedName>
</protein>
<dbReference type="PANTHER" id="PTHR33223:SF10">
    <property type="entry name" value="AMINOTRANSFERASE-LIKE PLANT MOBILE DOMAIN-CONTAINING PROTEIN"/>
    <property type="match status" value="1"/>
</dbReference>
<dbReference type="AlphaFoldDB" id="A0AA88V357"/>
<comment type="caution">
    <text evidence="3">The sequence shown here is derived from an EMBL/GenBank/DDBJ whole genome shotgun (WGS) entry which is preliminary data.</text>
</comment>
<dbReference type="Proteomes" id="UP001188597">
    <property type="component" value="Unassembled WGS sequence"/>
</dbReference>
<dbReference type="InterPro" id="IPR005162">
    <property type="entry name" value="Retrotrans_gag_dom"/>
</dbReference>